<reference evidence="1 2" key="1">
    <citation type="submission" date="2015-12" db="EMBL/GenBank/DDBJ databases">
        <title>The genome of Folsomia candida.</title>
        <authorList>
            <person name="Faddeeva A."/>
            <person name="Derks M.F."/>
            <person name="Anvar Y."/>
            <person name="Smit S."/>
            <person name="Van Straalen N."/>
            <person name="Roelofs D."/>
        </authorList>
    </citation>
    <scope>NUCLEOTIDE SEQUENCE [LARGE SCALE GENOMIC DNA]</scope>
    <source>
        <strain evidence="1 2">VU population</strain>
        <tissue evidence="1">Whole body</tissue>
    </source>
</reference>
<proteinExistence type="predicted"/>
<gene>
    <name evidence="1" type="ORF">Fcan01_25436</name>
</gene>
<accession>A0A226D4E5</accession>
<name>A0A226D4E5_FOLCA</name>
<comment type="caution">
    <text evidence="1">The sequence shown here is derived from an EMBL/GenBank/DDBJ whole genome shotgun (WGS) entry which is preliminary data.</text>
</comment>
<protein>
    <submittedName>
        <fullName evidence="1">Uncharacterized protein</fullName>
    </submittedName>
</protein>
<evidence type="ECO:0000313" key="1">
    <source>
        <dbReference type="EMBL" id="OXA39698.1"/>
    </source>
</evidence>
<dbReference type="EMBL" id="LNIX01000037">
    <property type="protein sequence ID" value="OXA39698.1"/>
    <property type="molecule type" value="Genomic_DNA"/>
</dbReference>
<evidence type="ECO:0000313" key="2">
    <source>
        <dbReference type="Proteomes" id="UP000198287"/>
    </source>
</evidence>
<organism evidence="1 2">
    <name type="scientific">Folsomia candida</name>
    <name type="common">Springtail</name>
    <dbReference type="NCBI Taxonomy" id="158441"/>
    <lineage>
        <taxon>Eukaryota</taxon>
        <taxon>Metazoa</taxon>
        <taxon>Ecdysozoa</taxon>
        <taxon>Arthropoda</taxon>
        <taxon>Hexapoda</taxon>
        <taxon>Collembola</taxon>
        <taxon>Entomobryomorpha</taxon>
        <taxon>Isotomoidea</taxon>
        <taxon>Isotomidae</taxon>
        <taxon>Proisotominae</taxon>
        <taxon>Folsomia</taxon>
    </lineage>
</organism>
<dbReference type="AlphaFoldDB" id="A0A226D4E5"/>
<sequence>MEQALSNPLILHKIIEQFARTEKKGLKTLRLVATNWNEAVVSHRDANLVLNVNPDVRPRGAGPFIAPSLCLNMHPKLIRSIHYNLHPCCYPGSFHIFERFVSQLGHLIEHLSLLISVDMGQILHTFFLLRVTCRT</sequence>
<dbReference type="Proteomes" id="UP000198287">
    <property type="component" value="Unassembled WGS sequence"/>
</dbReference>
<keyword evidence="2" id="KW-1185">Reference proteome</keyword>